<dbReference type="OrthoDB" id="29098at2759"/>
<organism evidence="3 4">
    <name type="scientific">Synchytrium microbalum</name>
    <dbReference type="NCBI Taxonomy" id="1806994"/>
    <lineage>
        <taxon>Eukaryota</taxon>
        <taxon>Fungi</taxon>
        <taxon>Fungi incertae sedis</taxon>
        <taxon>Chytridiomycota</taxon>
        <taxon>Chytridiomycota incertae sedis</taxon>
        <taxon>Chytridiomycetes</taxon>
        <taxon>Synchytriales</taxon>
        <taxon>Synchytriaceae</taxon>
        <taxon>Synchytrium</taxon>
    </lineage>
</organism>
<gene>
    <name evidence="3" type="ORF">SmJEL517_g03117</name>
</gene>
<feature type="region of interest" description="Disordered" evidence="1">
    <location>
        <begin position="1"/>
        <end position="24"/>
    </location>
</feature>
<dbReference type="EMBL" id="QEAO01000015">
    <property type="protein sequence ID" value="TPX34141.1"/>
    <property type="molecule type" value="Genomic_DNA"/>
</dbReference>
<dbReference type="GO" id="GO:0005654">
    <property type="term" value="C:nucleoplasm"/>
    <property type="evidence" value="ECO:0007669"/>
    <property type="project" value="TreeGrafter"/>
</dbReference>
<dbReference type="RefSeq" id="XP_031024938.1">
    <property type="nucleotide sequence ID" value="XM_031169045.1"/>
</dbReference>
<dbReference type="PANTHER" id="PTHR13383">
    <property type="entry name" value="RIBONUCLEASE H2 SUBUNIT B"/>
    <property type="match status" value="1"/>
</dbReference>
<protein>
    <recommendedName>
        <fullName evidence="2">Ribonuclease H2 subunit B wHTH domain-containing protein</fullName>
    </recommendedName>
</protein>
<evidence type="ECO:0000256" key="1">
    <source>
        <dbReference type="SAM" id="MobiDB-lite"/>
    </source>
</evidence>
<dbReference type="GO" id="GO:0006401">
    <property type="term" value="P:RNA catabolic process"/>
    <property type="evidence" value="ECO:0007669"/>
    <property type="project" value="TreeGrafter"/>
</dbReference>
<dbReference type="PANTHER" id="PTHR13383:SF11">
    <property type="entry name" value="RIBONUCLEASE H2 SUBUNIT B"/>
    <property type="match status" value="1"/>
</dbReference>
<dbReference type="AlphaFoldDB" id="A0A507C3U2"/>
<reference evidence="3 4" key="1">
    <citation type="journal article" date="2019" name="Sci. Rep.">
        <title>Comparative genomics of chytrid fungi reveal insights into the obligate biotrophic and pathogenic lifestyle of Synchytrium endobioticum.</title>
        <authorList>
            <person name="van de Vossenberg B.T.L.H."/>
            <person name="Warris S."/>
            <person name="Nguyen H.D.T."/>
            <person name="van Gent-Pelzer M.P.E."/>
            <person name="Joly D.L."/>
            <person name="van de Geest H.C."/>
            <person name="Bonants P.J.M."/>
            <person name="Smith D.S."/>
            <person name="Levesque C.A."/>
            <person name="van der Lee T.A.J."/>
        </authorList>
    </citation>
    <scope>NUCLEOTIDE SEQUENCE [LARGE SCALE GENOMIC DNA]</scope>
    <source>
        <strain evidence="3 4">JEL517</strain>
    </source>
</reference>
<evidence type="ECO:0000259" key="2">
    <source>
        <dbReference type="Pfam" id="PF09468"/>
    </source>
</evidence>
<keyword evidence="4" id="KW-1185">Reference proteome</keyword>
<comment type="caution">
    <text evidence="3">The sequence shown here is derived from an EMBL/GenBank/DDBJ whole genome shotgun (WGS) entry which is preliminary data.</text>
</comment>
<dbReference type="Gene3D" id="1.10.20.120">
    <property type="match status" value="1"/>
</dbReference>
<evidence type="ECO:0000313" key="4">
    <source>
        <dbReference type="Proteomes" id="UP000319731"/>
    </source>
</evidence>
<evidence type="ECO:0000313" key="3">
    <source>
        <dbReference type="EMBL" id="TPX34141.1"/>
    </source>
</evidence>
<dbReference type="Gene3D" id="2.20.25.530">
    <property type="match status" value="1"/>
</dbReference>
<dbReference type="InterPro" id="IPR040456">
    <property type="entry name" value="RNase_H2_suB"/>
</dbReference>
<name>A0A507C3U2_9FUNG</name>
<dbReference type="Proteomes" id="UP000319731">
    <property type="component" value="Unassembled WGS sequence"/>
</dbReference>
<dbReference type="STRING" id="1806994.A0A507C3U2"/>
<dbReference type="CDD" id="cd09270">
    <property type="entry name" value="RNase_H2-B"/>
    <property type="match status" value="1"/>
</dbReference>
<dbReference type="GeneID" id="42004342"/>
<dbReference type="GO" id="GO:0032299">
    <property type="term" value="C:ribonuclease H2 complex"/>
    <property type="evidence" value="ECO:0007669"/>
    <property type="project" value="InterPro"/>
</dbReference>
<sequence length="722" mass="79460">MIVTSVGSPSWCSAAPPPPPVSTISSKGRAIVDLSSSKPKSTTSNVLISLAETLYVPASTTTSKSFVDVPFEFELPDDPSSPMNDRWVLPPSQSYKTAAYGFQVHYELEAHVAQNRPMSLTNRLSRKESTNSLIFLISLNYISGKSSSSTSTSTTVPVTLKFYSKASLLALLDFDDDPYIFGHTWQYLDVVVISSCMAGGRMEPVDISVTANPHKKIQITKANVSLLEKHTVSAGSSLVEQTRVLESAMLMKLDSSLTDATQELHARLYVIADSLPSEDLPFAPISLEVDSTPSPTSSASSPDSIFSSMMLSPEAAYNSLLRRNNSFTDSSLQRSRSTDSLNNMITTTTIASHSHAMTRGTVRHTNGASSSSTLPILGMTSNVCFDVQHEIQVSFTVGVDGKYTNLSCVFPFRVTSIRSSDALDLLQEQPDLIPPSTYEKAIGLRRNLDHHPAWRISTAFGIDEADGHVNLLELQRVDSESTRSWFCGNSVIQDGSFFMVSPFDPLFLLLPILTKLRKKTEESEGVFLSLDDILHHDEFPKLTMLSGITVLDAICDTKVAGADFLFYRLNDDKTLSWLMTKVKTLQEKTHDSPVFESARREEHGMSPEEAKEKRTKLTLRILSSCLPKEWEDRLVASYTFSDQPKGGESEEYHYYDATKGPSSIRPPETFGSGDGKKRGALPMSASQEAKKKKAKSTSMGVKALSKVNTSKMNKLDSFFTRK</sequence>
<dbReference type="InterPro" id="IPR019024">
    <property type="entry name" value="RNase_H2_suB_wHTH"/>
</dbReference>
<dbReference type="Pfam" id="PF09468">
    <property type="entry name" value="RNase_H2-Ydr279"/>
    <property type="match status" value="1"/>
</dbReference>
<feature type="region of interest" description="Disordered" evidence="1">
    <location>
        <begin position="590"/>
        <end position="612"/>
    </location>
</feature>
<proteinExistence type="predicted"/>
<feature type="domain" description="Ribonuclease H2 subunit B wHTH" evidence="2">
    <location>
        <begin position="507"/>
        <end position="634"/>
    </location>
</feature>
<accession>A0A507C3U2</accession>
<feature type="region of interest" description="Disordered" evidence="1">
    <location>
        <begin position="649"/>
        <end position="702"/>
    </location>
</feature>